<evidence type="ECO:0000256" key="1">
    <source>
        <dbReference type="SAM" id="MobiDB-lite"/>
    </source>
</evidence>
<dbReference type="Proteomes" id="UP000318478">
    <property type="component" value="Unassembled WGS sequence"/>
</dbReference>
<name>A0A5C5ZEE3_9BACT</name>
<dbReference type="AlphaFoldDB" id="A0A5C5ZEE3"/>
<evidence type="ECO:0000256" key="2">
    <source>
        <dbReference type="SAM" id="Phobius"/>
    </source>
</evidence>
<evidence type="ECO:0000313" key="4">
    <source>
        <dbReference type="Proteomes" id="UP000318478"/>
    </source>
</evidence>
<dbReference type="OrthoDB" id="252884at2"/>
<keyword evidence="2" id="KW-1133">Transmembrane helix</keyword>
<gene>
    <name evidence="3" type="ORF">Pla123a_02340</name>
</gene>
<feature type="transmembrane region" description="Helical" evidence="2">
    <location>
        <begin position="28"/>
        <end position="48"/>
    </location>
</feature>
<proteinExistence type="predicted"/>
<keyword evidence="4" id="KW-1185">Reference proteome</keyword>
<feature type="compositionally biased region" description="Polar residues" evidence="1">
    <location>
        <begin position="401"/>
        <end position="412"/>
    </location>
</feature>
<keyword evidence="2" id="KW-0472">Membrane</keyword>
<accession>A0A5C5ZEE3</accession>
<organism evidence="3 4">
    <name type="scientific">Posidoniimonas polymericola</name>
    <dbReference type="NCBI Taxonomy" id="2528002"/>
    <lineage>
        <taxon>Bacteria</taxon>
        <taxon>Pseudomonadati</taxon>
        <taxon>Planctomycetota</taxon>
        <taxon>Planctomycetia</taxon>
        <taxon>Pirellulales</taxon>
        <taxon>Lacipirellulaceae</taxon>
        <taxon>Posidoniimonas</taxon>
    </lineage>
</organism>
<feature type="region of interest" description="Disordered" evidence="1">
    <location>
        <begin position="399"/>
        <end position="418"/>
    </location>
</feature>
<sequence>MIGLIVVVVVLIASIALAILASKVWHWAHVLVVVGLVFSTVGFSNLGYRVLSVRAKYQKTETDALASLEEVESRIEAINRGTENGGMVARLAEPLGLDENAEEIKSIGDLEHQLRMVNRVRGRLWDNVRPLGAPDQQSFTVNVAVSDDAPPLNITQGAILYAFEQGDPSQGAAYIGEFRVVQASPRQLRLEPVLQMHPDDLDRYFDSAADGRPWTLHESMPVDTHKMFAGMSEQQLRAILPEGSVEEYLRHGGPVQPDDPPRRVMGIDQDGNLVGPESIDSAQQKIYYRELRDYAFEFQEQAKRQRELRSEGLSLQSNLQQTLAALEGAKKLGEFRQEEQRKLKHDLAGVQRDLKAITDHLAAVEGQVNRAKDLLTQTLAANLRTAQQLSALQAALAGSPDLNTNPTGSSAAGDQHAL</sequence>
<comment type="caution">
    <text evidence="3">The sequence shown here is derived from an EMBL/GenBank/DDBJ whole genome shotgun (WGS) entry which is preliminary data.</text>
</comment>
<dbReference type="RefSeq" id="WP_146583690.1">
    <property type="nucleotide sequence ID" value="NZ_SJPO01000001.1"/>
</dbReference>
<dbReference type="EMBL" id="SJPO01000001">
    <property type="protein sequence ID" value="TWT85427.1"/>
    <property type="molecule type" value="Genomic_DNA"/>
</dbReference>
<keyword evidence="2" id="KW-0812">Transmembrane</keyword>
<protein>
    <submittedName>
        <fullName evidence="3">Uncharacterized protein</fullName>
    </submittedName>
</protein>
<evidence type="ECO:0000313" key="3">
    <source>
        <dbReference type="EMBL" id="TWT85427.1"/>
    </source>
</evidence>
<reference evidence="3 4" key="1">
    <citation type="submission" date="2019-02" db="EMBL/GenBank/DDBJ databases">
        <title>Deep-cultivation of Planctomycetes and their phenomic and genomic characterization uncovers novel biology.</title>
        <authorList>
            <person name="Wiegand S."/>
            <person name="Jogler M."/>
            <person name="Boedeker C."/>
            <person name="Pinto D."/>
            <person name="Vollmers J."/>
            <person name="Rivas-Marin E."/>
            <person name="Kohn T."/>
            <person name="Peeters S.H."/>
            <person name="Heuer A."/>
            <person name="Rast P."/>
            <person name="Oberbeckmann S."/>
            <person name="Bunk B."/>
            <person name="Jeske O."/>
            <person name="Meyerdierks A."/>
            <person name="Storesund J.E."/>
            <person name="Kallscheuer N."/>
            <person name="Luecker S."/>
            <person name="Lage O.M."/>
            <person name="Pohl T."/>
            <person name="Merkel B.J."/>
            <person name="Hornburger P."/>
            <person name="Mueller R.-W."/>
            <person name="Bruemmer F."/>
            <person name="Labrenz M."/>
            <person name="Spormann A.M."/>
            <person name="Op Den Camp H."/>
            <person name="Overmann J."/>
            <person name="Amann R."/>
            <person name="Jetten M.S.M."/>
            <person name="Mascher T."/>
            <person name="Medema M.H."/>
            <person name="Devos D.P."/>
            <person name="Kaster A.-K."/>
            <person name="Ovreas L."/>
            <person name="Rohde M."/>
            <person name="Galperin M.Y."/>
            <person name="Jogler C."/>
        </authorList>
    </citation>
    <scope>NUCLEOTIDE SEQUENCE [LARGE SCALE GENOMIC DNA]</scope>
    <source>
        <strain evidence="3 4">Pla123a</strain>
    </source>
</reference>